<evidence type="ECO:0000313" key="1">
    <source>
        <dbReference type="EMBL" id="VEL35885.1"/>
    </source>
</evidence>
<protein>
    <submittedName>
        <fullName evidence="1">Uncharacterized protein</fullName>
    </submittedName>
</protein>
<reference evidence="1" key="1">
    <citation type="submission" date="2018-11" db="EMBL/GenBank/DDBJ databases">
        <authorList>
            <consortium name="Pathogen Informatics"/>
        </authorList>
    </citation>
    <scope>NUCLEOTIDE SEQUENCE</scope>
</reference>
<name>A0A448XFZ2_9PLAT</name>
<dbReference type="AlphaFoldDB" id="A0A448XFZ2"/>
<proteinExistence type="predicted"/>
<keyword evidence="2" id="KW-1185">Reference proteome</keyword>
<accession>A0A448XFZ2</accession>
<dbReference type="EMBL" id="CAAALY010250899">
    <property type="protein sequence ID" value="VEL35885.1"/>
    <property type="molecule type" value="Genomic_DNA"/>
</dbReference>
<comment type="caution">
    <text evidence="1">The sequence shown here is derived from an EMBL/GenBank/DDBJ whole genome shotgun (WGS) entry which is preliminary data.</text>
</comment>
<organism evidence="1 2">
    <name type="scientific">Protopolystoma xenopodis</name>
    <dbReference type="NCBI Taxonomy" id="117903"/>
    <lineage>
        <taxon>Eukaryota</taxon>
        <taxon>Metazoa</taxon>
        <taxon>Spiralia</taxon>
        <taxon>Lophotrochozoa</taxon>
        <taxon>Platyhelminthes</taxon>
        <taxon>Monogenea</taxon>
        <taxon>Polyopisthocotylea</taxon>
        <taxon>Polystomatidea</taxon>
        <taxon>Polystomatidae</taxon>
        <taxon>Protopolystoma</taxon>
    </lineage>
</organism>
<sequence>MPLDDRSHFIYLARIQLFSVVCPKDTVYDYRLSRCASENTDSGYACPLDPPATGFSTFTRGCASDIPGNCFGIPLRALKLDMTFTLENLKVEEVYKYTPASIGWNYFTPDNNWRVKPGYRLGFIASHISTLSYIVVTEDYPIDLIAFKIKSVVKGQEIAQSSFMKMTKRQHQIGAYIRPEVSMRLTGKLSNIGTQSVSITLRAYSKNFSTHNFTSSSSINIVQGSTDCELVTKVAAAGNPTQLKLTNHGGKQAKLSLHFCACK</sequence>
<dbReference type="Proteomes" id="UP000784294">
    <property type="component" value="Unassembled WGS sequence"/>
</dbReference>
<evidence type="ECO:0000313" key="2">
    <source>
        <dbReference type="Proteomes" id="UP000784294"/>
    </source>
</evidence>
<gene>
    <name evidence="1" type="ORF">PXEA_LOCUS29325</name>
</gene>